<keyword evidence="2" id="KW-1185">Reference proteome</keyword>
<dbReference type="Gramene" id="OGLUM05G26490.4">
    <property type="protein sequence ID" value="OGLUM05G26490.4"/>
    <property type="gene ID" value="OGLUM05G26490"/>
</dbReference>
<organism evidence="1">
    <name type="scientific">Oryza glumipatula</name>
    <dbReference type="NCBI Taxonomy" id="40148"/>
    <lineage>
        <taxon>Eukaryota</taxon>
        <taxon>Viridiplantae</taxon>
        <taxon>Streptophyta</taxon>
        <taxon>Embryophyta</taxon>
        <taxon>Tracheophyta</taxon>
        <taxon>Spermatophyta</taxon>
        <taxon>Magnoliopsida</taxon>
        <taxon>Liliopsida</taxon>
        <taxon>Poales</taxon>
        <taxon>Poaceae</taxon>
        <taxon>BOP clade</taxon>
        <taxon>Oryzoideae</taxon>
        <taxon>Oryzeae</taxon>
        <taxon>Oryzinae</taxon>
        <taxon>Oryza</taxon>
    </lineage>
</organism>
<sequence length="120" mass="13656">MMIFIGMRQTNSLAKQRTSNTRHGPRAPRRLLYRPTFSLTCRYEQTVPHAFCAISMDHPKTGMDTRQTRMVRSAATSVTCFLGQLPHDKCDGDFVNLFPRYGSHRSDSLDVGSLTVYLMP</sequence>
<reference evidence="1" key="2">
    <citation type="submission" date="2018-05" db="EMBL/GenBank/DDBJ databases">
        <title>OgluRS3 (Oryza glumaepatula Reference Sequence Version 3).</title>
        <authorList>
            <person name="Zhang J."/>
            <person name="Kudrna D."/>
            <person name="Lee S."/>
            <person name="Talag J."/>
            <person name="Welchert J."/>
            <person name="Wing R.A."/>
        </authorList>
    </citation>
    <scope>NUCLEOTIDE SEQUENCE [LARGE SCALE GENOMIC DNA]</scope>
</reference>
<dbReference type="EnsemblPlants" id="OGLUM05G26490.4">
    <property type="protein sequence ID" value="OGLUM05G26490.4"/>
    <property type="gene ID" value="OGLUM05G26490"/>
</dbReference>
<reference evidence="1" key="1">
    <citation type="submission" date="2015-04" db="UniProtKB">
        <authorList>
            <consortium name="EnsemblPlants"/>
        </authorList>
    </citation>
    <scope>IDENTIFICATION</scope>
</reference>
<name>A0A0E0A2G1_9ORYZ</name>
<evidence type="ECO:0000313" key="2">
    <source>
        <dbReference type="Proteomes" id="UP000026961"/>
    </source>
</evidence>
<proteinExistence type="predicted"/>
<dbReference type="Proteomes" id="UP000026961">
    <property type="component" value="Chromosome 5"/>
</dbReference>
<dbReference type="HOGENOM" id="CLU_2053311_0_0_1"/>
<evidence type="ECO:0000313" key="1">
    <source>
        <dbReference type="EnsemblPlants" id="OGLUM05G26490.4"/>
    </source>
</evidence>
<accession>A0A0E0A2G1</accession>
<protein>
    <submittedName>
        <fullName evidence="1">Uncharacterized protein</fullName>
    </submittedName>
</protein>
<dbReference type="AlphaFoldDB" id="A0A0E0A2G1"/>